<dbReference type="CDD" id="cd09630">
    <property type="entry name" value="CDH_like_cytochrome"/>
    <property type="match status" value="1"/>
</dbReference>
<feature type="transmembrane region" description="Helical" evidence="8">
    <location>
        <begin position="7"/>
        <end position="31"/>
    </location>
</feature>
<evidence type="ECO:0000256" key="1">
    <source>
        <dbReference type="ARBA" id="ARBA00004370"/>
    </source>
</evidence>
<dbReference type="RefSeq" id="XP_024733978.1">
    <property type="nucleotide sequence ID" value="XM_024885929.1"/>
</dbReference>
<name>A0A2J6T225_9HELO</name>
<feature type="transmembrane region" description="Helical" evidence="8">
    <location>
        <begin position="293"/>
        <end position="314"/>
    </location>
</feature>
<dbReference type="GO" id="GO:0016020">
    <property type="term" value="C:membrane"/>
    <property type="evidence" value="ECO:0007669"/>
    <property type="project" value="UniProtKB-SubCell"/>
</dbReference>
<keyword evidence="2" id="KW-0813">Transport</keyword>
<reference evidence="11 12" key="1">
    <citation type="submission" date="2016-04" db="EMBL/GenBank/DDBJ databases">
        <title>A degradative enzymes factory behind the ericoid mycorrhizal symbiosis.</title>
        <authorList>
            <consortium name="DOE Joint Genome Institute"/>
            <person name="Martino E."/>
            <person name="Morin E."/>
            <person name="Grelet G."/>
            <person name="Kuo A."/>
            <person name="Kohler A."/>
            <person name="Daghino S."/>
            <person name="Barry K."/>
            <person name="Choi C."/>
            <person name="Cichocki N."/>
            <person name="Clum A."/>
            <person name="Copeland A."/>
            <person name="Hainaut M."/>
            <person name="Haridas S."/>
            <person name="Labutti K."/>
            <person name="Lindquist E."/>
            <person name="Lipzen A."/>
            <person name="Khouja H.-R."/>
            <person name="Murat C."/>
            <person name="Ohm R."/>
            <person name="Olson A."/>
            <person name="Spatafora J."/>
            <person name="Veneault-Fourrey C."/>
            <person name="Henrissat B."/>
            <person name="Grigoriev I."/>
            <person name="Martin F."/>
            <person name="Perotto S."/>
        </authorList>
    </citation>
    <scope>NUCLEOTIDE SEQUENCE [LARGE SCALE GENOMIC DNA]</scope>
    <source>
        <strain evidence="11 12">E</strain>
    </source>
</reference>
<keyword evidence="4" id="KW-0249">Electron transport</keyword>
<protein>
    <submittedName>
        <fullName evidence="11">Iron reductase domain protein</fullName>
    </submittedName>
</protein>
<dbReference type="Pfam" id="PF03188">
    <property type="entry name" value="Cytochrom_B561"/>
    <property type="match status" value="1"/>
</dbReference>
<evidence type="ECO:0000256" key="5">
    <source>
        <dbReference type="ARBA" id="ARBA00022989"/>
    </source>
</evidence>
<evidence type="ECO:0000256" key="6">
    <source>
        <dbReference type="ARBA" id="ARBA00023136"/>
    </source>
</evidence>
<evidence type="ECO:0000256" key="8">
    <source>
        <dbReference type="SAM" id="Phobius"/>
    </source>
</evidence>
<keyword evidence="12" id="KW-1185">Reference proteome</keyword>
<feature type="compositionally biased region" description="Polar residues" evidence="7">
    <location>
        <begin position="352"/>
        <end position="381"/>
    </location>
</feature>
<dbReference type="InterPro" id="IPR005018">
    <property type="entry name" value="DOMON_domain"/>
</dbReference>
<dbReference type="EMBL" id="KZ613847">
    <property type="protein sequence ID" value="PMD57074.1"/>
    <property type="molecule type" value="Genomic_DNA"/>
</dbReference>
<feature type="domain" description="DOMON" evidence="9">
    <location>
        <begin position="63"/>
        <end position="155"/>
    </location>
</feature>
<dbReference type="OrthoDB" id="19261at2759"/>
<proteinExistence type="predicted"/>
<evidence type="ECO:0000259" key="9">
    <source>
        <dbReference type="SMART" id="SM00664"/>
    </source>
</evidence>
<feature type="compositionally biased region" description="Pro residues" evidence="7">
    <location>
        <begin position="385"/>
        <end position="395"/>
    </location>
</feature>
<keyword evidence="6 8" id="KW-0472">Membrane</keyword>
<evidence type="ECO:0000259" key="10">
    <source>
        <dbReference type="SMART" id="SM00665"/>
    </source>
</evidence>
<dbReference type="STRING" id="1095630.A0A2J6T225"/>
<keyword evidence="3 8" id="KW-0812">Transmembrane</keyword>
<evidence type="ECO:0000256" key="7">
    <source>
        <dbReference type="SAM" id="MobiDB-lite"/>
    </source>
</evidence>
<comment type="subcellular location">
    <subcellularLocation>
        <location evidence="1">Membrane</location>
    </subcellularLocation>
</comment>
<accession>A0A2J6T225</accession>
<dbReference type="InParanoid" id="A0A2J6T225"/>
<evidence type="ECO:0000313" key="11">
    <source>
        <dbReference type="EMBL" id="PMD57074.1"/>
    </source>
</evidence>
<feature type="region of interest" description="Disordered" evidence="7">
    <location>
        <begin position="352"/>
        <end position="408"/>
    </location>
</feature>
<evidence type="ECO:0000313" key="12">
    <source>
        <dbReference type="Proteomes" id="UP000235371"/>
    </source>
</evidence>
<dbReference type="AlphaFoldDB" id="A0A2J6T225"/>
<dbReference type="SMART" id="SM00664">
    <property type="entry name" value="DoH"/>
    <property type="match status" value="1"/>
</dbReference>
<feature type="transmembrane region" description="Helical" evidence="8">
    <location>
        <begin position="320"/>
        <end position="339"/>
    </location>
</feature>
<dbReference type="PANTHER" id="PTHR47797">
    <property type="entry name" value="DEHYDROGENASE, PUTATIVE (AFU_ORTHOLOGUE AFUA_8G05805)-RELATED"/>
    <property type="match status" value="1"/>
</dbReference>
<keyword evidence="5 8" id="KW-1133">Transmembrane helix</keyword>
<dbReference type="Proteomes" id="UP000235371">
    <property type="component" value="Unassembled WGS sequence"/>
</dbReference>
<evidence type="ECO:0000256" key="2">
    <source>
        <dbReference type="ARBA" id="ARBA00022448"/>
    </source>
</evidence>
<dbReference type="Gene3D" id="1.20.120.1770">
    <property type="match status" value="1"/>
</dbReference>
<dbReference type="InterPro" id="IPR015920">
    <property type="entry name" value="Cellobiose_DH-like_cyt"/>
</dbReference>
<sequence length="408" mass="44195">MVRIGSALAIAGFFITTTTAVVTSVASGFVASDQTISFALNIPQNDSNNDLYFSMQASASFSWMAIGMGNDKMDNTLIFMVYTDSTGKNVTISPRLSSGHTEPSYTKDVTIQVQPGTGIANGNMTVNAICSNCRSWKGSKIDPANTAEKFIFATGPDGNINSNSLSAGIKRHASYGAFTMDLTKAVGAAQIPIVATSDSSGTVQTQDTTDHDFSAPLHACVMILAFVGLMPAAFLGIYAGTMYNRSKSWNSAHQIFGIFIIFAMVGQFALGFLHHRMYNKTQAPTKLAPYHVWLGRVVILAGITNGFLGFPLALNSKYNWALLALTLLMVIIFSPIWFWKWRSDSKKSPIGNMSDSDGYQSQPWNSGPSGSNIDLGSYNNGQQHPPQPMNYPPPNYSYQTPQEGRTFV</sequence>
<dbReference type="SUPFAM" id="SSF49344">
    <property type="entry name" value="CBD9-like"/>
    <property type="match status" value="1"/>
</dbReference>
<feature type="transmembrane region" description="Helical" evidence="8">
    <location>
        <begin position="219"/>
        <end position="240"/>
    </location>
</feature>
<dbReference type="Gene3D" id="2.60.40.1210">
    <property type="entry name" value="Cellobiose dehydrogenase, cytochrome domain"/>
    <property type="match status" value="1"/>
</dbReference>
<evidence type="ECO:0000256" key="4">
    <source>
        <dbReference type="ARBA" id="ARBA00022982"/>
    </source>
</evidence>
<dbReference type="PANTHER" id="PTHR47797:SF1">
    <property type="entry name" value="CYTOCHROME B561 DOMAIN-CONTAINING PROTEIN-RELATED"/>
    <property type="match status" value="1"/>
</dbReference>
<dbReference type="GeneID" id="36594006"/>
<dbReference type="CDD" id="cd08760">
    <property type="entry name" value="Cyt_b561_FRRS1_like"/>
    <property type="match status" value="1"/>
</dbReference>
<feature type="domain" description="Cytochrome b561" evidence="10">
    <location>
        <begin position="217"/>
        <end position="310"/>
    </location>
</feature>
<dbReference type="InterPro" id="IPR006593">
    <property type="entry name" value="Cyt_b561/ferric_Rdtase_TM"/>
</dbReference>
<gene>
    <name evidence="11" type="ORF">K444DRAFT_654189</name>
</gene>
<dbReference type="Pfam" id="PF16010">
    <property type="entry name" value="CDH-cyt"/>
    <property type="match status" value="1"/>
</dbReference>
<dbReference type="SMART" id="SM00665">
    <property type="entry name" value="B561"/>
    <property type="match status" value="1"/>
</dbReference>
<organism evidence="11 12">
    <name type="scientific">Hyaloscypha bicolor E</name>
    <dbReference type="NCBI Taxonomy" id="1095630"/>
    <lineage>
        <taxon>Eukaryota</taxon>
        <taxon>Fungi</taxon>
        <taxon>Dikarya</taxon>
        <taxon>Ascomycota</taxon>
        <taxon>Pezizomycotina</taxon>
        <taxon>Leotiomycetes</taxon>
        <taxon>Helotiales</taxon>
        <taxon>Hyaloscyphaceae</taxon>
        <taxon>Hyaloscypha</taxon>
        <taxon>Hyaloscypha bicolor</taxon>
    </lineage>
</organism>
<evidence type="ECO:0000256" key="3">
    <source>
        <dbReference type="ARBA" id="ARBA00022692"/>
    </source>
</evidence>
<feature type="transmembrane region" description="Helical" evidence="8">
    <location>
        <begin position="252"/>
        <end position="273"/>
    </location>
</feature>